<evidence type="ECO:0000313" key="3">
    <source>
        <dbReference type="Proteomes" id="UP001318860"/>
    </source>
</evidence>
<accession>A0ABR0WSJ9</accession>
<proteinExistence type="predicted"/>
<feature type="signal peptide" evidence="1">
    <location>
        <begin position="1"/>
        <end position="25"/>
    </location>
</feature>
<evidence type="ECO:0000256" key="1">
    <source>
        <dbReference type="SAM" id="SignalP"/>
    </source>
</evidence>
<feature type="chain" id="PRO_5046931609" evidence="1">
    <location>
        <begin position="26"/>
        <end position="105"/>
    </location>
</feature>
<keyword evidence="3" id="KW-1185">Reference proteome</keyword>
<dbReference type="EMBL" id="JABTTQ020000008">
    <property type="protein sequence ID" value="KAK6150493.1"/>
    <property type="molecule type" value="Genomic_DNA"/>
</dbReference>
<protein>
    <submittedName>
        <fullName evidence="2">Uncharacterized protein</fullName>
    </submittedName>
</protein>
<name>A0ABR0WSJ9_REHGL</name>
<evidence type="ECO:0000313" key="2">
    <source>
        <dbReference type="EMBL" id="KAK6150493.1"/>
    </source>
</evidence>
<dbReference type="Proteomes" id="UP001318860">
    <property type="component" value="Unassembled WGS sequence"/>
</dbReference>
<organism evidence="2 3">
    <name type="scientific">Rehmannia glutinosa</name>
    <name type="common">Chinese foxglove</name>
    <dbReference type="NCBI Taxonomy" id="99300"/>
    <lineage>
        <taxon>Eukaryota</taxon>
        <taxon>Viridiplantae</taxon>
        <taxon>Streptophyta</taxon>
        <taxon>Embryophyta</taxon>
        <taxon>Tracheophyta</taxon>
        <taxon>Spermatophyta</taxon>
        <taxon>Magnoliopsida</taxon>
        <taxon>eudicotyledons</taxon>
        <taxon>Gunneridae</taxon>
        <taxon>Pentapetalae</taxon>
        <taxon>asterids</taxon>
        <taxon>lamiids</taxon>
        <taxon>Lamiales</taxon>
        <taxon>Orobanchaceae</taxon>
        <taxon>Rehmannieae</taxon>
        <taxon>Rehmannia</taxon>
    </lineage>
</organism>
<gene>
    <name evidence="2" type="ORF">DH2020_015425</name>
</gene>
<keyword evidence="1" id="KW-0732">Signal</keyword>
<reference evidence="2 3" key="1">
    <citation type="journal article" date="2021" name="Comput. Struct. Biotechnol. J.">
        <title>De novo genome assembly of the potent medicinal plant Rehmannia glutinosa using nanopore technology.</title>
        <authorList>
            <person name="Ma L."/>
            <person name="Dong C."/>
            <person name="Song C."/>
            <person name="Wang X."/>
            <person name="Zheng X."/>
            <person name="Niu Y."/>
            <person name="Chen S."/>
            <person name="Feng W."/>
        </authorList>
    </citation>
    <scope>NUCLEOTIDE SEQUENCE [LARGE SCALE GENOMIC DNA]</scope>
    <source>
        <strain evidence="2">DH-2019</strain>
    </source>
</reference>
<sequence length="105" mass="11412">MEAKAQMGFSIVMFLFIFFIGNSIAAPQMCNKFIGCTVTINVCKTECSHRYQSGRGICIQNGPPAPPTIFPPPAELQSIKVPKIGKKGCNCLCKFPKKGNQACPK</sequence>
<comment type="caution">
    <text evidence="2">The sequence shown here is derived from an EMBL/GenBank/DDBJ whole genome shotgun (WGS) entry which is preliminary data.</text>
</comment>